<dbReference type="HOGENOM" id="CLU_2346800_0_0_1"/>
<evidence type="ECO:0000313" key="3">
    <source>
        <dbReference type="Proteomes" id="UP000006039"/>
    </source>
</evidence>
<sequence length="97" mass="11336">MRKKILISNGLCNVHYLRKKRGIAKISKGKSFYPALHQIAIGWRHGFYFYVVNPNRKALYGLYSSKGVNKYIYIQPFPPPHYLALKLTKLKQLNPRT</sequence>
<reference evidence="2" key="5">
    <citation type="submission" date="2018-04" db="UniProtKB">
        <authorList>
            <consortium name="EnsemblFungi"/>
        </authorList>
    </citation>
    <scope>IDENTIFICATION</scope>
    <source>
        <strain evidence="2">R3-111a-1</strain>
    </source>
</reference>
<dbReference type="RefSeq" id="XP_009220781.1">
    <property type="nucleotide sequence ID" value="XM_009222517.1"/>
</dbReference>
<keyword evidence="3" id="KW-1185">Reference proteome</keyword>
<dbReference type="GeneID" id="20345178"/>
<proteinExistence type="predicted"/>
<organism evidence="1">
    <name type="scientific">Gaeumannomyces tritici (strain R3-111a-1)</name>
    <name type="common">Wheat and barley take-all root rot fungus</name>
    <name type="synonym">Gaeumannomyces graminis var. tritici</name>
    <dbReference type="NCBI Taxonomy" id="644352"/>
    <lineage>
        <taxon>Eukaryota</taxon>
        <taxon>Fungi</taxon>
        <taxon>Dikarya</taxon>
        <taxon>Ascomycota</taxon>
        <taxon>Pezizomycotina</taxon>
        <taxon>Sordariomycetes</taxon>
        <taxon>Sordariomycetidae</taxon>
        <taxon>Magnaporthales</taxon>
        <taxon>Magnaporthaceae</taxon>
        <taxon>Gaeumannomyces</taxon>
    </lineage>
</organism>
<dbReference type="VEuPathDB" id="FungiDB:GGTG_04720"/>
<dbReference type="Proteomes" id="UP000006039">
    <property type="component" value="Unassembled WGS sequence"/>
</dbReference>
<evidence type="ECO:0000313" key="2">
    <source>
        <dbReference type="EnsemblFungi" id="EJT79636"/>
    </source>
</evidence>
<reference evidence="2" key="4">
    <citation type="journal article" date="2015" name="G3 (Bethesda)">
        <title>Genome sequences of three phytopathogenic species of the Magnaporthaceae family of fungi.</title>
        <authorList>
            <person name="Okagaki L.H."/>
            <person name="Nunes C.C."/>
            <person name="Sailsbery J."/>
            <person name="Clay B."/>
            <person name="Brown D."/>
            <person name="John T."/>
            <person name="Oh Y."/>
            <person name="Young N."/>
            <person name="Fitzgerald M."/>
            <person name="Haas B.J."/>
            <person name="Zeng Q."/>
            <person name="Young S."/>
            <person name="Adiconis X."/>
            <person name="Fan L."/>
            <person name="Levin J.Z."/>
            <person name="Mitchell T.K."/>
            <person name="Okubara P.A."/>
            <person name="Farman M.L."/>
            <person name="Kohn L.M."/>
            <person name="Birren B."/>
            <person name="Ma L.-J."/>
            <person name="Dean R.A."/>
        </authorList>
    </citation>
    <scope>NUCLEOTIDE SEQUENCE</scope>
    <source>
        <strain evidence="2">R3-111a-1</strain>
    </source>
</reference>
<evidence type="ECO:0000313" key="1">
    <source>
        <dbReference type="EMBL" id="EJT79636.1"/>
    </source>
</evidence>
<reference evidence="3" key="1">
    <citation type="submission" date="2010-07" db="EMBL/GenBank/DDBJ databases">
        <title>The genome sequence of Gaeumannomyces graminis var. tritici strain R3-111a-1.</title>
        <authorList>
            <consortium name="The Broad Institute Genome Sequencing Platform"/>
            <person name="Ma L.-J."/>
            <person name="Dead R."/>
            <person name="Young S."/>
            <person name="Zeng Q."/>
            <person name="Koehrsen M."/>
            <person name="Alvarado L."/>
            <person name="Berlin A."/>
            <person name="Chapman S.B."/>
            <person name="Chen Z."/>
            <person name="Freedman E."/>
            <person name="Gellesch M."/>
            <person name="Goldberg J."/>
            <person name="Griggs A."/>
            <person name="Gujja S."/>
            <person name="Heilman E.R."/>
            <person name="Heiman D."/>
            <person name="Hepburn T."/>
            <person name="Howarth C."/>
            <person name="Jen D."/>
            <person name="Larson L."/>
            <person name="Mehta T."/>
            <person name="Neiman D."/>
            <person name="Pearson M."/>
            <person name="Roberts A."/>
            <person name="Saif S."/>
            <person name="Shea T."/>
            <person name="Shenoy N."/>
            <person name="Sisk P."/>
            <person name="Stolte C."/>
            <person name="Sykes S."/>
            <person name="Walk T."/>
            <person name="White J."/>
            <person name="Yandava C."/>
            <person name="Haas B."/>
            <person name="Nusbaum C."/>
            <person name="Birren B."/>
        </authorList>
    </citation>
    <scope>NUCLEOTIDE SEQUENCE [LARGE SCALE GENOMIC DNA]</scope>
    <source>
        <strain evidence="3">R3-111a-1</strain>
    </source>
</reference>
<dbReference type="EnsemblFungi" id="EJT79636">
    <property type="protein sequence ID" value="EJT79636"/>
    <property type="gene ID" value="GGTG_04720"/>
</dbReference>
<reference evidence="1" key="3">
    <citation type="submission" date="2010-09" db="EMBL/GenBank/DDBJ databases">
        <title>Annotation of Gaeumannomyces graminis var. tritici R3-111a-1.</title>
        <authorList>
            <consortium name="The Broad Institute Genome Sequencing Platform"/>
            <person name="Ma L.-J."/>
            <person name="Dead R."/>
            <person name="Young S.K."/>
            <person name="Zeng Q."/>
            <person name="Gargeya S."/>
            <person name="Fitzgerald M."/>
            <person name="Haas B."/>
            <person name="Abouelleil A."/>
            <person name="Alvarado L."/>
            <person name="Arachchi H.M."/>
            <person name="Berlin A."/>
            <person name="Brown A."/>
            <person name="Chapman S.B."/>
            <person name="Chen Z."/>
            <person name="Dunbar C."/>
            <person name="Freedman E."/>
            <person name="Gearin G."/>
            <person name="Gellesch M."/>
            <person name="Goldberg J."/>
            <person name="Griggs A."/>
            <person name="Gujja S."/>
            <person name="Heiman D."/>
            <person name="Howarth C."/>
            <person name="Larson L."/>
            <person name="Lui A."/>
            <person name="MacDonald P.J.P."/>
            <person name="Mehta T."/>
            <person name="Montmayeur A."/>
            <person name="Murphy C."/>
            <person name="Neiman D."/>
            <person name="Pearson M."/>
            <person name="Priest M."/>
            <person name="Roberts A."/>
            <person name="Saif S."/>
            <person name="Shea T."/>
            <person name="Shenoy N."/>
            <person name="Sisk P."/>
            <person name="Stolte C."/>
            <person name="Sykes S."/>
            <person name="Yandava C."/>
            <person name="Wortman J."/>
            <person name="Nusbaum C."/>
            <person name="Birren B."/>
        </authorList>
    </citation>
    <scope>NUCLEOTIDE SEQUENCE</scope>
    <source>
        <strain evidence="1">R3-111a-1</strain>
    </source>
</reference>
<protein>
    <submittedName>
        <fullName evidence="1 2">Uncharacterized protein</fullName>
    </submittedName>
</protein>
<gene>
    <name evidence="2" type="primary">20345178</name>
    <name evidence="1" type="ORF">GGTG_04720</name>
</gene>
<dbReference type="EMBL" id="GL385396">
    <property type="protein sequence ID" value="EJT79636.1"/>
    <property type="molecule type" value="Genomic_DNA"/>
</dbReference>
<reference evidence="1" key="2">
    <citation type="submission" date="2010-07" db="EMBL/GenBank/DDBJ databases">
        <authorList>
            <consortium name="The Broad Institute Genome Sequencing Platform"/>
            <consortium name="Broad Institute Genome Sequencing Center for Infectious Disease"/>
            <person name="Ma L.-J."/>
            <person name="Dead R."/>
            <person name="Young S."/>
            <person name="Zeng Q."/>
            <person name="Koehrsen M."/>
            <person name="Alvarado L."/>
            <person name="Berlin A."/>
            <person name="Chapman S.B."/>
            <person name="Chen Z."/>
            <person name="Freedman E."/>
            <person name="Gellesch M."/>
            <person name="Goldberg J."/>
            <person name="Griggs A."/>
            <person name="Gujja S."/>
            <person name="Heilman E.R."/>
            <person name="Heiman D."/>
            <person name="Hepburn T."/>
            <person name="Howarth C."/>
            <person name="Jen D."/>
            <person name="Larson L."/>
            <person name="Mehta T."/>
            <person name="Neiman D."/>
            <person name="Pearson M."/>
            <person name="Roberts A."/>
            <person name="Saif S."/>
            <person name="Shea T."/>
            <person name="Shenoy N."/>
            <person name="Sisk P."/>
            <person name="Stolte C."/>
            <person name="Sykes S."/>
            <person name="Walk T."/>
            <person name="White J."/>
            <person name="Yandava C."/>
            <person name="Haas B."/>
            <person name="Nusbaum C."/>
            <person name="Birren B."/>
        </authorList>
    </citation>
    <scope>NUCLEOTIDE SEQUENCE</scope>
    <source>
        <strain evidence="1">R3-111a-1</strain>
    </source>
</reference>
<dbReference type="AlphaFoldDB" id="J3NTX1"/>
<name>J3NTX1_GAET3</name>
<accession>J3NTX1</accession>